<name>A0AC59YFQ2_RANTA</name>
<evidence type="ECO:0000313" key="1">
    <source>
        <dbReference type="EMBL" id="CAM9636513.1"/>
    </source>
</evidence>
<evidence type="ECO:0000313" key="2">
    <source>
        <dbReference type="Proteomes" id="UP001162501"/>
    </source>
</evidence>
<gene>
    <name evidence="1" type="ORF">MRATA1EN22A_LOCUS5309</name>
</gene>
<protein>
    <submittedName>
        <fullName evidence="1">Uncharacterized protein</fullName>
    </submittedName>
</protein>
<sequence>MLVLTPGRQEPEPGQGSEDACQAPRSGMPLNACVPGRLAHVQDEPAAAPSDNVWHEIKRLSRGWAFLIAQLVKNPPVIQETLVRFLGRKDLLEKG</sequence>
<reference evidence="1" key="2">
    <citation type="submission" date="2025-03" db="EMBL/GenBank/DDBJ databases">
        <authorList>
            <consortium name="ELIXIR-Norway"/>
            <consortium name="Elixir Norway"/>
        </authorList>
    </citation>
    <scope>NUCLEOTIDE SEQUENCE</scope>
</reference>
<dbReference type="Proteomes" id="UP001162501">
    <property type="component" value="Chromosome 14"/>
</dbReference>
<reference evidence="1" key="1">
    <citation type="submission" date="2023-05" db="EMBL/GenBank/DDBJ databases">
        <authorList>
            <consortium name="ELIXIR-Norway"/>
        </authorList>
    </citation>
    <scope>NUCLEOTIDE SEQUENCE</scope>
</reference>
<proteinExistence type="predicted"/>
<accession>A0AC59YFQ2</accession>
<dbReference type="EMBL" id="OX596098">
    <property type="protein sequence ID" value="CAM9636513.1"/>
    <property type="molecule type" value="Genomic_DNA"/>
</dbReference>
<organism evidence="1 2">
    <name type="scientific">Rangifer tarandus platyrhynchus</name>
    <name type="common">Svalbard reindeer</name>
    <dbReference type="NCBI Taxonomy" id="3082113"/>
    <lineage>
        <taxon>Eukaryota</taxon>
        <taxon>Metazoa</taxon>
        <taxon>Chordata</taxon>
        <taxon>Craniata</taxon>
        <taxon>Vertebrata</taxon>
        <taxon>Euteleostomi</taxon>
        <taxon>Mammalia</taxon>
        <taxon>Eutheria</taxon>
        <taxon>Laurasiatheria</taxon>
        <taxon>Artiodactyla</taxon>
        <taxon>Ruminantia</taxon>
        <taxon>Pecora</taxon>
        <taxon>Cervidae</taxon>
        <taxon>Odocoileinae</taxon>
        <taxon>Rangifer</taxon>
    </lineage>
</organism>